<organism evidence="1 2">
    <name type="scientific">candidate division WOR-3 bacterium</name>
    <dbReference type="NCBI Taxonomy" id="2052148"/>
    <lineage>
        <taxon>Bacteria</taxon>
        <taxon>Bacteria division WOR-3</taxon>
    </lineage>
</organism>
<dbReference type="Gene3D" id="3.50.50.60">
    <property type="entry name" value="FAD/NAD(P)-binding domain"/>
    <property type="match status" value="1"/>
</dbReference>
<evidence type="ECO:0000313" key="2">
    <source>
        <dbReference type="Proteomes" id="UP000264062"/>
    </source>
</evidence>
<proteinExistence type="predicted"/>
<protein>
    <recommendedName>
        <fullName evidence="3">FAD/NAD(P)-binding domain-containing protein</fullName>
    </recommendedName>
</protein>
<sequence length="43" mass="4597">MKTNIDGVFAAGDVRVKDFRQVITAASDGATAAHSAEKYLENK</sequence>
<gene>
    <name evidence="1" type="ORF">DCW38_04275</name>
</gene>
<dbReference type="AlphaFoldDB" id="A0A350HA13"/>
<reference evidence="1 2" key="1">
    <citation type="journal article" date="2018" name="Nat. Biotechnol.">
        <title>A standardized bacterial taxonomy based on genome phylogeny substantially revises the tree of life.</title>
        <authorList>
            <person name="Parks D.H."/>
            <person name="Chuvochina M."/>
            <person name="Waite D.W."/>
            <person name="Rinke C."/>
            <person name="Skarshewski A."/>
            <person name="Chaumeil P.A."/>
            <person name="Hugenholtz P."/>
        </authorList>
    </citation>
    <scope>NUCLEOTIDE SEQUENCE [LARGE SCALE GENOMIC DNA]</scope>
    <source>
        <strain evidence="1">UBA9956</strain>
    </source>
</reference>
<accession>A0A350HA13</accession>
<dbReference type="SUPFAM" id="SSF51905">
    <property type="entry name" value="FAD/NAD(P)-binding domain"/>
    <property type="match status" value="1"/>
</dbReference>
<dbReference type="Proteomes" id="UP000264062">
    <property type="component" value="Unassembled WGS sequence"/>
</dbReference>
<name>A0A350HA13_UNCW3</name>
<evidence type="ECO:0000313" key="1">
    <source>
        <dbReference type="EMBL" id="HAV92379.1"/>
    </source>
</evidence>
<dbReference type="InterPro" id="IPR036188">
    <property type="entry name" value="FAD/NAD-bd_sf"/>
</dbReference>
<dbReference type="EMBL" id="DMZY01000125">
    <property type="protein sequence ID" value="HAV92379.1"/>
    <property type="molecule type" value="Genomic_DNA"/>
</dbReference>
<comment type="caution">
    <text evidence="1">The sequence shown here is derived from an EMBL/GenBank/DDBJ whole genome shotgun (WGS) entry which is preliminary data.</text>
</comment>
<evidence type="ECO:0008006" key="3">
    <source>
        <dbReference type="Google" id="ProtNLM"/>
    </source>
</evidence>